<dbReference type="EMBL" id="VSRR010068223">
    <property type="protein sequence ID" value="MPC85367.1"/>
    <property type="molecule type" value="Genomic_DNA"/>
</dbReference>
<dbReference type="AlphaFoldDB" id="A0A5B7IV76"/>
<evidence type="ECO:0000313" key="3">
    <source>
        <dbReference type="Proteomes" id="UP000324222"/>
    </source>
</evidence>
<evidence type="ECO:0000256" key="1">
    <source>
        <dbReference type="SAM" id="MobiDB-lite"/>
    </source>
</evidence>
<proteinExistence type="predicted"/>
<comment type="caution">
    <text evidence="2">The sequence shown here is derived from an EMBL/GenBank/DDBJ whole genome shotgun (WGS) entry which is preliminary data.</text>
</comment>
<reference evidence="2 3" key="1">
    <citation type="submission" date="2019-05" db="EMBL/GenBank/DDBJ databases">
        <title>Another draft genome of Portunus trituberculatus and its Hox gene families provides insights of decapod evolution.</title>
        <authorList>
            <person name="Jeong J.-H."/>
            <person name="Song I."/>
            <person name="Kim S."/>
            <person name="Choi T."/>
            <person name="Kim D."/>
            <person name="Ryu S."/>
            <person name="Kim W."/>
        </authorList>
    </citation>
    <scope>NUCLEOTIDE SEQUENCE [LARGE SCALE GENOMIC DNA]</scope>
    <source>
        <tissue evidence="2">Muscle</tissue>
    </source>
</reference>
<evidence type="ECO:0000313" key="2">
    <source>
        <dbReference type="EMBL" id="MPC85367.1"/>
    </source>
</evidence>
<feature type="region of interest" description="Disordered" evidence="1">
    <location>
        <begin position="71"/>
        <end position="94"/>
    </location>
</feature>
<accession>A0A5B7IV76</accession>
<keyword evidence="3" id="KW-1185">Reference proteome</keyword>
<organism evidence="2 3">
    <name type="scientific">Portunus trituberculatus</name>
    <name type="common">Swimming crab</name>
    <name type="synonym">Neptunus trituberculatus</name>
    <dbReference type="NCBI Taxonomy" id="210409"/>
    <lineage>
        <taxon>Eukaryota</taxon>
        <taxon>Metazoa</taxon>
        <taxon>Ecdysozoa</taxon>
        <taxon>Arthropoda</taxon>
        <taxon>Crustacea</taxon>
        <taxon>Multicrustacea</taxon>
        <taxon>Malacostraca</taxon>
        <taxon>Eumalacostraca</taxon>
        <taxon>Eucarida</taxon>
        <taxon>Decapoda</taxon>
        <taxon>Pleocyemata</taxon>
        <taxon>Brachyura</taxon>
        <taxon>Eubrachyura</taxon>
        <taxon>Portunoidea</taxon>
        <taxon>Portunidae</taxon>
        <taxon>Portuninae</taxon>
        <taxon>Portunus</taxon>
    </lineage>
</organism>
<sequence length="94" mass="10888">MPEIDGAQYFYEGIESTLPRLRCSDTYYSRCRSVLQHSTARCLPHYHEYTIVLQHSGTVFAYFPPAPEAVTGGTTLRHRRRGQKEQRCGHKGWE</sequence>
<name>A0A5B7IV76_PORTR</name>
<protein>
    <submittedName>
        <fullName evidence="2">Uncharacterized protein</fullName>
    </submittedName>
</protein>
<gene>
    <name evidence="2" type="ORF">E2C01_080138</name>
</gene>
<dbReference type="Proteomes" id="UP000324222">
    <property type="component" value="Unassembled WGS sequence"/>
</dbReference>
<feature type="compositionally biased region" description="Basic and acidic residues" evidence="1">
    <location>
        <begin position="83"/>
        <end position="94"/>
    </location>
</feature>